<dbReference type="Pfam" id="PF00927">
    <property type="entry name" value="Transglut_C"/>
    <property type="match status" value="1"/>
</dbReference>
<keyword evidence="3" id="KW-1185">Reference proteome</keyword>
<evidence type="ECO:0000313" key="2">
    <source>
        <dbReference type="EMBL" id="KAF6022096.1"/>
    </source>
</evidence>
<dbReference type="InterPro" id="IPR002931">
    <property type="entry name" value="Transglutaminase-like"/>
</dbReference>
<dbReference type="InterPro" id="IPR038765">
    <property type="entry name" value="Papain-like_cys_pep_sf"/>
</dbReference>
<proteinExistence type="predicted"/>
<name>A0A7J7J8Y1_BUGNE</name>
<accession>A0A7J7J8Y1</accession>
<dbReference type="SUPFAM" id="SSF49309">
    <property type="entry name" value="Transglutaminase, two C-terminal domains"/>
    <property type="match status" value="1"/>
</dbReference>
<dbReference type="SMART" id="SM00460">
    <property type="entry name" value="TGc"/>
    <property type="match status" value="1"/>
</dbReference>
<gene>
    <name evidence="2" type="ORF">EB796_019596</name>
</gene>
<dbReference type="InterPro" id="IPR036238">
    <property type="entry name" value="Transglutaminase_C_sf"/>
</dbReference>
<dbReference type="PROSITE" id="PS00547">
    <property type="entry name" value="TRANSGLUTAMINASES"/>
    <property type="match status" value="1"/>
</dbReference>
<dbReference type="PANTHER" id="PTHR11590">
    <property type="entry name" value="PROTEIN-GLUTAMINE GAMMA-GLUTAMYLTRANSFERASE"/>
    <property type="match status" value="1"/>
</dbReference>
<dbReference type="Gene3D" id="2.60.40.10">
    <property type="entry name" value="Immunoglobulins"/>
    <property type="match status" value="1"/>
</dbReference>
<dbReference type="GO" id="GO:0003810">
    <property type="term" value="F:protein-glutamine gamma-glutamyltransferase activity"/>
    <property type="evidence" value="ECO:0007669"/>
    <property type="project" value="InterPro"/>
</dbReference>
<reference evidence="2" key="1">
    <citation type="submission" date="2020-06" db="EMBL/GenBank/DDBJ databases">
        <title>Draft genome of Bugula neritina, a colonial animal packing powerful symbionts and potential medicines.</title>
        <authorList>
            <person name="Rayko M."/>
        </authorList>
    </citation>
    <scope>NUCLEOTIDE SEQUENCE [LARGE SCALE GENOMIC DNA]</scope>
    <source>
        <strain evidence="2">Kwan_BN1</strain>
    </source>
</reference>
<dbReference type="InterPro" id="IPR013783">
    <property type="entry name" value="Ig-like_fold"/>
</dbReference>
<dbReference type="InterPro" id="IPR050779">
    <property type="entry name" value="Transglutaminase"/>
</dbReference>
<dbReference type="PANTHER" id="PTHR11590:SF40">
    <property type="entry name" value="HEMOCYTE PROTEIN-GLUTAMINE GAMMA-GLUTAMYLTRANSFERASE-LIKE PROTEIN"/>
    <property type="match status" value="1"/>
</dbReference>
<dbReference type="InterPro" id="IPR008958">
    <property type="entry name" value="Transglutaminase_C"/>
</dbReference>
<sequence length="345" mass="38970">MLGEAPLRSKGTLNEMLTAGAAYDGGWWAKILSVHQNEIFGMPWNFGQFESVSLQATVYVLDKLAKIPMTYRGNPIAITRMLSALVNSLDDNGILTGRWDGEYSDGISPTKWNGSVAILQKYMETKQPVEYGQCWVFSGVMTTVCRALGIPTRSVTNFASAHDTDGSLTIDMHWDENGEHMSELDTDSVWNFHVWNECWMTRPDLQKGYGGWQAVDATPQETSEARGSTVDREDITHAYKYDEGSTMERAAVWRASHFSTKPDVYTEEDSVEDVFFSIKDFEEVYFGSSFEIPIEIRNTSDECRTISLTVTLLSVYYTGVRKSKLLHKVFNQQLSPHCSKFTPVY</sequence>
<dbReference type="Pfam" id="PF01841">
    <property type="entry name" value="Transglut_core"/>
    <property type="match status" value="1"/>
</dbReference>
<dbReference type="EMBL" id="VXIV02002903">
    <property type="protein sequence ID" value="KAF6022096.1"/>
    <property type="molecule type" value="Genomic_DNA"/>
</dbReference>
<feature type="domain" description="Transglutaminase-like" evidence="1">
    <location>
        <begin position="126"/>
        <end position="219"/>
    </location>
</feature>
<comment type="caution">
    <text evidence="2">The sequence shown here is derived from an EMBL/GenBank/DDBJ whole genome shotgun (WGS) entry which is preliminary data.</text>
</comment>
<evidence type="ECO:0000313" key="3">
    <source>
        <dbReference type="Proteomes" id="UP000593567"/>
    </source>
</evidence>
<dbReference type="Proteomes" id="UP000593567">
    <property type="component" value="Unassembled WGS sequence"/>
</dbReference>
<dbReference type="AlphaFoldDB" id="A0A7J7J8Y1"/>
<dbReference type="InterPro" id="IPR013808">
    <property type="entry name" value="Transglutaminase_AS"/>
</dbReference>
<protein>
    <submittedName>
        <fullName evidence="2">F13A1</fullName>
    </submittedName>
</protein>
<organism evidence="2 3">
    <name type="scientific">Bugula neritina</name>
    <name type="common">Brown bryozoan</name>
    <name type="synonym">Sertularia neritina</name>
    <dbReference type="NCBI Taxonomy" id="10212"/>
    <lineage>
        <taxon>Eukaryota</taxon>
        <taxon>Metazoa</taxon>
        <taxon>Spiralia</taxon>
        <taxon>Lophotrochozoa</taxon>
        <taxon>Bryozoa</taxon>
        <taxon>Gymnolaemata</taxon>
        <taxon>Cheilostomatida</taxon>
        <taxon>Flustrina</taxon>
        <taxon>Buguloidea</taxon>
        <taxon>Bugulidae</taxon>
        <taxon>Bugula</taxon>
    </lineage>
</organism>
<dbReference type="InterPro" id="IPR036985">
    <property type="entry name" value="Transglutaminase-like_sf"/>
</dbReference>
<dbReference type="SUPFAM" id="SSF54001">
    <property type="entry name" value="Cysteine proteinases"/>
    <property type="match status" value="1"/>
</dbReference>
<dbReference type="Gene3D" id="3.90.260.10">
    <property type="entry name" value="Transglutaminase-like"/>
    <property type="match status" value="1"/>
</dbReference>
<evidence type="ECO:0000259" key="1">
    <source>
        <dbReference type="SMART" id="SM00460"/>
    </source>
</evidence>
<dbReference type="OrthoDB" id="437511at2759"/>